<dbReference type="Gramene" id="TuG1812G0400001608.01.T03">
    <property type="protein sequence ID" value="TuG1812G0400001608.01.T03"/>
    <property type="gene ID" value="TuG1812G0400001608.01"/>
</dbReference>
<dbReference type="Proteomes" id="UP000015106">
    <property type="component" value="Chromosome 4"/>
</dbReference>
<evidence type="ECO:0000313" key="2">
    <source>
        <dbReference type="Proteomes" id="UP000015106"/>
    </source>
</evidence>
<evidence type="ECO:0000313" key="1">
    <source>
        <dbReference type="EnsemblPlants" id="TuG1812G0400001608.01.T03"/>
    </source>
</evidence>
<dbReference type="EnsemblPlants" id="TuG1812G0400001608.01.T03">
    <property type="protein sequence ID" value="TuG1812G0400001608.01.T03"/>
    <property type="gene ID" value="TuG1812G0400001608.01"/>
</dbReference>
<sequence length="109" mass="11241">MPPSSPQSTPPSPPARVSAPVLYRPLASPSPMARVSGRASQPRLRLPQGINKGRYSRALDICGSGGDLCGRGLSGALLVRGGQGRGMAAALLLAAYRTDDERAEDLSGT</sequence>
<organism evidence="1 2">
    <name type="scientific">Triticum urartu</name>
    <name type="common">Red wild einkorn</name>
    <name type="synonym">Crithodium urartu</name>
    <dbReference type="NCBI Taxonomy" id="4572"/>
    <lineage>
        <taxon>Eukaryota</taxon>
        <taxon>Viridiplantae</taxon>
        <taxon>Streptophyta</taxon>
        <taxon>Embryophyta</taxon>
        <taxon>Tracheophyta</taxon>
        <taxon>Spermatophyta</taxon>
        <taxon>Magnoliopsida</taxon>
        <taxon>Liliopsida</taxon>
        <taxon>Poales</taxon>
        <taxon>Poaceae</taxon>
        <taxon>BOP clade</taxon>
        <taxon>Pooideae</taxon>
        <taxon>Triticodae</taxon>
        <taxon>Triticeae</taxon>
        <taxon>Triticinae</taxon>
        <taxon>Triticum</taxon>
    </lineage>
</organism>
<protein>
    <submittedName>
        <fullName evidence="1">Uncharacterized protein</fullName>
    </submittedName>
</protein>
<dbReference type="AlphaFoldDB" id="A0A8R7Q4I5"/>
<reference evidence="2" key="1">
    <citation type="journal article" date="2013" name="Nature">
        <title>Draft genome of the wheat A-genome progenitor Triticum urartu.</title>
        <authorList>
            <person name="Ling H.Q."/>
            <person name="Zhao S."/>
            <person name="Liu D."/>
            <person name="Wang J."/>
            <person name="Sun H."/>
            <person name="Zhang C."/>
            <person name="Fan H."/>
            <person name="Li D."/>
            <person name="Dong L."/>
            <person name="Tao Y."/>
            <person name="Gao C."/>
            <person name="Wu H."/>
            <person name="Li Y."/>
            <person name="Cui Y."/>
            <person name="Guo X."/>
            <person name="Zheng S."/>
            <person name="Wang B."/>
            <person name="Yu K."/>
            <person name="Liang Q."/>
            <person name="Yang W."/>
            <person name="Lou X."/>
            <person name="Chen J."/>
            <person name="Feng M."/>
            <person name="Jian J."/>
            <person name="Zhang X."/>
            <person name="Luo G."/>
            <person name="Jiang Y."/>
            <person name="Liu J."/>
            <person name="Wang Z."/>
            <person name="Sha Y."/>
            <person name="Zhang B."/>
            <person name="Wu H."/>
            <person name="Tang D."/>
            <person name="Shen Q."/>
            <person name="Xue P."/>
            <person name="Zou S."/>
            <person name="Wang X."/>
            <person name="Liu X."/>
            <person name="Wang F."/>
            <person name="Yang Y."/>
            <person name="An X."/>
            <person name="Dong Z."/>
            <person name="Zhang K."/>
            <person name="Zhang X."/>
            <person name="Luo M.C."/>
            <person name="Dvorak J."/>
            <person name="Tong Y."/>
            <person name="Wang J."/>
            <person name="Yang H."/>
            <person name="Li Z."/>
            <person name="Wang D."/>
            <person name="Zhang A."/>
            <person name="Wang J."/>
        </authorList>
    </citation>
    <scope>NUCLEOTIDE SEQUENCE</scope>
    <source>
        <strain evidence="2">cv. G1812</strain>
    </source>
</reference>
<keyword evidence="2" id="KW-1185">Reference proteome</keyword>
<dbReference type="Gramene" id="TuG1812G0400001608.01.T02">
    <property type="protein sequence ID" value="TuG1812G0400001608.01.T02"/>
    <property type="gene ID" value="TuG1812G0400001608.01"/>
</dbReference>
<reference evidence="1" key="3">
    <citation type="submission" date="2022-06" db="UniProtKB">
        <authorList>
            <consortium name="EnsemblPlants"/>
        </authorList>
    </citation>
    <scope>IDENTIFICATION</scope>
</reference>
<accession>A0A8R7Q4I5</accession>
<name>A0A8R7Q4I5_TRIUA</name>
<proteinExistence type="predicted"/>
<reference evidence="1" key="2">
    <citation type="submission" date="2018-03" db="EMBL/GenBank/DDBJ databases">
        <title>The Triticum urartu genome reveals the dynamic nature of wheat genome evolution.</title>
        <authorList>
            <person name="Ling H."/>
            <person name="Ma B."/>
            <person name="Shi X."/>
            <person name="Liu H."/>
            <person name="Dong L."/>
            <person name="Sun H."/>
            <person name="Cao Y."/>
            <person name="Gao Q."/>
            <person name="Zheng S."/>
            <person name="Li Y."/>
            <person name="Yu Y."/>
            <person name="Du H."/>
            <person name="Qi M."/>
            <person name="Li Y."/>
            <person name="Yu H."/>
            <person name="Cui Y."/>
            <person name="Wang N."/>
            <person name="Chen C."/>
            <person name="Wu H."/>
            <person name="Zhao Y."/>
            <person name="Zhang J."/>
            <person name="Li Y."/>
            <person name="Zhou W."/>
            <person name="Zhang B."/>
            <person name="Hu W."/>
            <person name="Eijk M."/>
            <person name="Tang J."/>
            <person name="Witsenboer H."/>
            <person name="Zhao S."/>
            <person name="Li Z."/>
            <person name="Zhang A."/>
            <person name="Wang D."/>
            <person name="Liang C."/>
        </authorList>
    </citation>
    <scope>NUCLEOTIDE SEQUENCE [LARGE SCALE GENOMIC DNA]</scope>
    <source>
        <strain evidence="1">cv. G1812</strain>
    </source>
</reference>
<dbReference type="EnsemblPlants" id="TuG1812G0400001608.01.T02">
    <property type="protein sequence ID" value="TuG1812G0400001608.01.T02"/>
    <property type="gene ID" value="TuG1812G0400001608.01"/>
</dbReference>